<dbReference type="NCBIfam" id="TIGR02594">
    <property type="entry name" value="TIGR02594 family protein"/>
    <property type="match status" value="1"/>
</dbReference>
<dbReference type="RefSeq" id="WP_324693875.1">
    <property type="nucleotide sequence ID" value="NZ_JAYMYJ010000046.1"/>
</dbReference>
<dbReference type="SUPFAM" id="SSF54001">
    <property type="entry name" value="Cysteine proteinases"/>
    <property type="match status" value="1"/>
</dbReference>
<gene>
    <name evidence="2" type="ORF">VSS37_06015</name>
</gene>
<dbReference type="InterPro" id="IPR013423">
    <property type="entry name" value="CHP02594"/>
</dbReference>
<sequence>MNYTLRPVADWTAGILVCAFIGGNFAQGYYSATADELADMARAKVAGIAASVLPSWMVGGADTYTSGTQSGFLNTASQWIGKDEDADRKELAAFIQRAGITINPGNTAWCAAFVNAVLYANGIKGTGEVNARSFLQWGTATNKPQPGDVVVLWRGSRESWQGHVGFFKGFDSNGNVLVLGGNQDDKVSMEPYSPDRVLGFRTNKRVGV</sequence>
<evidence type="ECO:0000313" key="3">
    <source>
        <dbReference type="Proteomes" id="UP001308005"/>
    </source>
</evidence>
<dbReference type="InterPro" id="IPR038765">
    <property type="entry name" value="Papain-like_cys_pep_sf"/>
</dbReference>
<evidence type="ECO:0000313" key="2">
    <source>
        <dbReference type="EMBL" id="MEB4590528.1"/>
    </source>
</evidence>
<accession>A0ABU6CVW3</accession>
<evidence type="ECO:0000259" key="1">
    <source>
        <dbReference type="PROSITE" id="PS50911"/>
    </source>
</evidence>
<feature type="domain" description="Peptidase C51" evidence="1">
    <location>
        <begin position="85"/>
        <end position="208"/>
    </location>
</feature>
<protein>
    <submittedName>
        <fullName evidence="2">TIGR02594 family protein</fullName>
    </submittedName>
</protein>
<dbReference type="Pfam" id="PF05257">
    <property type="entry name" value="CHAP"/>
    <property type="match status" value="1"/>
</dbReference>
<dbReference type="Proteomes" id="UP001308005">
    <property type="component" value="Unassembled WGS sequence"/>
</dbReference>
<comment type="caution">
    <text evidence="2">The sequence shown here is derived from an EMBL/GenBank/DDBJ whole genome shotgun (WGS) entry which is preliminary data.</text>
</comment>
<reference evidence="3" key="1">
    <citation type="submission" date="2023-07" db="EMBL/GenBank/DDBJ databases">
        <title>The carbon used by Thiothrix.</title>
        <authorList>
            <person name="Chen L."/>
        </authorList>
    </citation>
    <scope>NUCLEOTIDE SEQUENCE [LARGE SCALE GENOMIC DNA]</scope>
</reference>
<dbReference type="EMBL" id="JAYMYJ010000046">
    <property type="protein sequence ID" value="MEB4590528.1"/>
    <property type="molecule type" value="Genomic_DNA"/>
</dbReference>
<keyword evidence="3" id="KW-1185">Reference proteome</keyword>
<reference evidence="2 3" key="2">
    <citation type="submission" date="2024-01" db="EMBL/GenBank/DDBJ databases">
        <authorList>
            <person name="Xie X."/>
        </authorList>
    </citation>
    <scope>NUCLEOTIDE SEQUENCE [LARGE SCALE GENOMIC DNA]</scope>
    <source>
        <strain evidence="2">SCUT-1</strain>
    </source>
</reference>
<organism evidence="2 3">
    <name type="scientific">Candidatus Thiothrix phosphatis</name>
    <dbReference type="NCBI Taxonomy" id="3112415"/>
    <lineage>
        <taxon>Bacteria</taxon>
        <taxon>Pseudomonadati</taxon>
        <taxon>Pseudomonadota</taxon>
        <taxon>Gammaproteobacteria</taxon>
        <taxon>Thiotrichales</taxon>
        <taxon>Thiotrichaceae</taxon>
        <taxon>Thiothrix</taxon>
    </lineage>
</organism>
<proteinExistence type="predicted"/>
<dbReference type="InterPro" id="IPR007921">
    <property type="entry name" value="CHAP_dom"/>
</dbReference>
<dbReference type="PROSITE" id="PS50911">
    <property type="entry name" value="CHAP"/>
    <property type="match status" value="1"/>
</dbReference>
<name>A0ABU6CVW3_9GAMM</name>